<feature type="region of interest" description="Disordered" evidence="4">
    <location>
        <begin position="141"/>
        <end position="161"/>
    </location>
</feature>
<feature type="region of interest" description="Disordered" evidence="4">
    <location>
        <begin position="1"/>
        <end position="58"/>
    </location>
</feature>
<evidence type="ECO:0000256" key="4">
    <source>
        <dbReference type="SAM" id="MobiDB-lite"/>
    </source>
</evidence>
<evidence type="ECO:0000256" key="3">
    <source>
        <dbReference type="ARBA" id="ARBA00022777"/>
    </source>
</evidence>
<feature type="compositionally biased region" description="Pro residues" evidence="4">
    <location>
        <begin position="30"/>
        <end position="39"/>
    </location>
</feature>
<evidence type="ECO:0000256" key="2">
    <source>
        <dbReference type="ARBA" id="ARBA00022679"/>
    </source>
</evidence>
<keyword evidence="2" id="KW-0808">Transferase</keyword>
<comment type="similarity">
    <text evidence="1">Belongs to the carbohydrate kinase PfkB family.</text>
</comment>
<accession>A0A6G4UXY3</accession>
<gene>
    <name evidence="6" type="ORF">G5C60_02285</name>
</gene>
<dbReference type="GO" id="GO:0016301">
    <property type="term" value="F:kinase activity"/>
    <property type="evidence" value="ECO:0007669"/>
    <property type="project" value="UniProtKB-KW"/>
</dbReference>
<dbReference type="Proteomes" id="UP000472335">
    <property type="component" value="Unassembled WGS sequence"/>
</dbReference>
<dbReference type="InterPro" id="IPR052700">
    <property type="entry name" value="Carb_kinase_PfkB-like"/>
</dbReference>
<dbReference type="PANTHER" id="PTHR43320:SF2">
    <property type="entry name" value="2-DEHYDRO-3-DEOXYGLUCONOKINASE_2-DEHYDRO-3-DEOXYGALACTONOKINASE"/>
    <property type="match status" value="1"/>
</dbReference>
<dbReference type="PANTHER" id="PTHR43320">
    <property type="entry name" value="SUGAR KINASE"/>
    <property type="match status" value="1"/>
</dbReference>
<name>A0A6G4UXY3_9ACTN</name>
<dbReference type="AlphaFoldDB" id="A0A6G4UXY3"/>
<feature type="compositionally biased region" description="Low complexity" evidence="4">
    <location>
        <begin position="10"/>
        <end position="29"/>
    </location>
</feature>
<reference evidence="6 7" key="1">
    <citation type="submission" date="2020-02" db="EMBL/GenBank/DDBJ databases">
        <title>Whole-genome analyses of novel actinobacteria.</title>
        <authorList>
            <person name="Sahin N."/>
            <person name="Gencbay T."/>
        </authorList>
    </citation>
    <scope>NUCLEOTIDE SEQUENCE [LARGE SCALE GENOMIC DNA]</scope>
    <source>
        <strain evidence="6 7">HC44</strain>
    </source>
</reference>
<dbReference type="EMBL" id="JAAKZY010000004">
    <property type="protein sequence ID" value="NGO06530.1"/>
    <property type="molecule type" value="Genomic_DNA"/>
</dbReference>
<comment type="caution">
    <text evidence="6">The sequence shown here is derived from an EMBL/GenBank/DDBJ whole genome shotgun (WGS) entry which is preliminary data.</text>
</comment>
<sequence length="394" mass="40715">MLARGRRLTGSGSVPEVPSSGRPAGLPADAPAPPRPLPPSRGTRYLMPPTNPGPSVPSPSVVCVGESMAVLVADGPGPLRSDSALRLTFGGAESNTAMTLATLGHSTAWISRVGADDLGRSLTAVVRSGGVDTSAVVTDPRRPTGLYLRQPGGPGGHSRSSYYRRGSAASALGPDLLRDPRARRLLAGAEIVHLTGITAALSDSCLALLRNLLARPRRYRVSFDLNWRPALWQDRDPSVLRHLLDEADLVLMGADEAALALGTGEPGELRALLPSPGTLIVKDAEHHATAVERDGTSTTEPSLHVDVVEPTGAGDAFAAGCLAGVLRGLDARRRLRLGHLAAAAALSTPDDFGTPPPPPAVATLLHSSPEDWAATTVTAAGIGTSTRAADQCGR</sequence>
<protein>
    <submittedName>
        <fullName evidence="6">Sugar kinase</fullName>
    </submittedName>
</protein>
<dbReference type="SUPFAM" id="SSF53613">
    <property type="entry name" value="Ribokinase-like"/>
    <property type="match status" value="1"/>
</dbReference>
<keyword evidence="7" id="KW-1185">Reference proteome</keyword>
<feature type="domain" description="Carbohydrate kinase PfkB" evidence="5">
    <location>
        <begin position="60"/>
        <end position="348"/>
    </location>
</feature>
<keyword evidence="3 6" id="KW-0418">Kinase</keyword>
<dbReference type="InterPro" id="IPR011611">
    <property type="entry name" value="PfkB_dom"/>
</dbReference>
<evidence type="ECO:0000259" key="5">
    <source>
        <dbReference type="Pfam" id="PF00294"/>
    </source>
</evidence>
<organism evidence="6 7">
    <name type="scientific">Streptomyces scabichelini</name>
    <dbReference type="NCBI Taxonomy" id="2711217"/>
    <lineage>
        <taxon>Bacteria</taxon>
        <taxon>Bacillati</taxon>
        <taxon>Actinomycetota</taxon>
        <taxon>Actinomycetes</taxon>
        <taxon>Kitasatosporales</taxon>
        <taxon>Streptomycetaceae</taxon>
        <taxon>Streptomyces</taxon>
    </lineage>
</organism>
<dbReference type="Pfam" id="PF00294">
    <property type="entry name" value="PfkB"/>
    <property type="match status" value="1"/>
</dbReference>
<dbReference type="CDD" id="cd01166">
    <property type="entry name" value="KdgK"/>
    <property type="match status" value="1"/>
</dbReference>
<evidence type="ECO:0000256" key="1">
    <source>
        <dbReference type="ARBA" id="ARBA00010688"/>
    </source>
</evidence>
<dbReference type="InterPro" id="IPR029056">
    <property type="entry name" value="Ribokinase-like"/>
</dbReference>
<dbReference type="Gene3D" id="3.40.1190.20">
    <property type="match status" value="1"/>
</dbReference>
<proteinExistence type="inferred from homology"/>
<evidence type="ECO:0000313" key="7">
    <source>
        <dbReference type="Proteomes" id="UP000472335"/>
    </source>
</evidence>
<evidence type="ECO:0000313" key="6">
    <source>
        <dbReference type="EMBL" id="NGO06530.1"/>
    </source>
</evidence>